<dbReference type="Pfam" id="PF21088">
    <property type="entry name" value="MS_channel_1st"/>
    <property type="match status" value="1"/>
</dbReference>
<evidence type="ECO:0000256" key="4">
    <source>
        <dbReference type="ARBA" id="ARBA00022692"/>
    </source>
</evidence>
<organism evidence="10 11">
    <name type="scientific">Vreelandella populi</name>
    <dbReference type="NCBI Taxonomy" id="2498858"/>
    <lineage>
        <taxon>Bacteria</taxon>
        <taxon>Pseudomonadati</taxon>
        <taxon>Pseudomonadota</taxon>
        <taxon>Gammaproteobacteria</taxon>
        <taxon>Oceanospirillales</taxon>
        <taxon>Halomonadaceae</taxon>
        <taxon>Vreelandella</taxon>
    </lineage>
</organism>
<proteinExistence type="inferred from homology"/>
<dbReference type="PANTHER" id="PTHR30221:SF1">
    <property type="entry name" value="SMALL-CONDUCTANCE MECHANOSENSITIVE CHANNEL"/>
    <property type="match status" value="1"/>
</dbReference>
<feature type="chain" id="PRO_5018551199" description="Small-conductance mechanosensitive channel" evidence="8">
    <location>
        <begin position="35"/>
        <end position="503"/>
    </location>
</feature>
<evidence type="ECO:0000256" key="7">
    <source>
        <dbReference type="RuleBase" id="RU369025"/>
    </source>
</evidence>
<dbReference type="InterPro" id="IPR006685">
    <property type="entry name" value="MscS_channel_2nd"/>
</dbReference>
<keyword evidence="7" id="KW-0406">Ion transport</keyword>
<evidence type="ECO:0000256" key="2">
    <source>
        <dbReference type="ARBA" id="ARBA00008017"/>
    </source>
</evidence>
<feature type="domain" description="BON" evidence="9">
    <location>
        <begin position="62"/>
        <end position="128"/>
    </location>
</feature>
<evidence type="ECO:0000256" key="5">
    <source>
        <dbReference type="ARBA" id="ARBA00022989"/>
    </source>
</evidence>
<comment type="caution">
    <text evidence="7">Lacks conserved residue(s) required for the propagation of feature annotation.</text>
</comment>
<dbReference type="InterPro" id="IPR011066">
    <property type="entry name" value="MscS_channel_C_sf"/>
</dbReference>
<keyword evidence="7" id="KW-0407">Ion channel</keyword>
<dbReference type="InterPro" id="IPR045275">
    <property type="entry name" value="MscS_archaea/bacteria_type"/>
</dbReference>
<feature type="signal peptide" evidence="8">
    <location>
        <begin position="1"/>
        <end position="34"/>
    </location>
</feature>
<dbReference type="Gene3D" id="1.10.287.1260">
    <property type="match status" value="1"/>
</dbReference>
<accession>A0A3S0Z197</accession>
<dbReference type="PANTHER" id="PTHR30221">
    <property type="entry name" value="SMALL-CONDUCTANCE MECHANOSENSITIVE CHANNEL"/>
    <property type="match status" value="1"/>
</dbReference>
<dbReference type="Gene3D" id="3.30.70.100">
    <property type="match status" value="1"/>
</dbReference>
<keyword evidence="5 7" id="KW-1133">Transmembrane helix</keyword>
<dbReference type="InterPro" id="IPR010920">
    <property type="entry name" value="LSM_dom_sf"/>
</dbReference>
<dbReference type="SUPFAM" id="SSF50182">
    <property type="entry name" value="Sm-like ribonucleoproteins"/>
    <property type="match status" value="1"/>
</dbReference>
<feature type="transmembrane region" description="Helical" evidence="7">
    <location>
        <begin position="191"/>
        <end position="212"/>
    </location>
</feature>
<dbReference type="GO" id="GO:0005886">
    <property type="term" value="C:plasma membrane"/>
    <property type="evidence" value="ECO:0007669"/>
    <property type="project" value="UniProtKB-SubCell"/>
</dbReference>
<dbReference type="InterPro" id="IPR007055">
    <property type="entry name" value="BON_dom"/>
</dbReference>
<dbReference type="InterPro" id="IPR023408">
    <property type="entry name" value="MscS_beta-dom_sf"/>
</dbReference>
<dbReference type="SUPFAM" id="SSF82689">
    <property type="entry name" value="Mechanosensitive channel protein MscS (YggB), C-terminal domain"/>
    <property type="match status" value="1"/>
</dbReference>
<dbReference type="InterPro" id="IPR011014">
    <property type="entry name" value="MscS_channel_TM-2"/>
</dbReference>
<evidence type="ECO:0000256" key="8">
    <source>
        <dbReference type="SAM" id="SignalP"/>
    </source>
</evidence>
<dbReference type="GO" id="GO:0008381">
    <property type="term" value="F:mechanosensitive monoatomic ion channel activity"/>
    <property type="evidence" value="ECO:0007669"/>
    <property type="project" value="InterPro"/>
</dbReference>
<dbReference type="PROSITE" id="PS50914">
    <property type="entry name" value="BON"/>
    <property type="match status" value="1"/>
</dbReference>
<evidence type="ECO:0000256" key="6">
    <source>
        <dbReference type="ARBA" id="ARBA00023136"/>
    </source>
</evidence>
<protein>
    <recommendedName>
        <fullName evidence="7">Small-conductance mechanosensitive channel</fullName>
    </recommendedName>
</protein>
<keyword evidence="4 7" id="KW-0812">Transmembrane</keyword>
<keyword evidence="11" id="KW-1185">Reference proteome</keyword>
<comment type="subcellular location">
    <subcellularLocation>
        <location evidence="7">Cell inner membrane</location>
        <topology evidence="7">Multi-pass membrane protein</topology>
    </subcellularLocation>
    <subcellularLocation>
        <location evidence="1">Cell membrane</location>
        <topology evidence="1">Multi-pass membrane protein</topology>
    </subcellularLocation>
</comment>
<name>A0A3S0Z197_9GAMM</name>
<keyword evidence="3" id="KW-1003">Cell membrane</keyword>
<feature type="transmembrane region" description="Helical" evidence="7">
    <location>
        <begin position="218"/>
        <end position="236"/>
    </location>
</feature>
<dbReference type="OrthoDB" id="9793781at2"/>
<dbReference type="Pfam" id="PF04972">
    <property type="entry name" value="BON"/>
    <property type="match status" value="1"/>
</dbReference>
<keyword evidence="7" id="KW-0997">Cell inner membrane</keyword>
<dbReference type="SUPFAM" id="SSF82861">
    <property type="entry name" value="Mechanosensitive channel protein MscS (YggB), transmembrane region"/>
    <property type="match status" value="1"/>
</dbReference>
<dbReference type="EMBL" id="RZHD01000002">
    <property type="protein sequence ID" value="RUR49340.1"/>
    <property type="molecule type" value="Genomic_DNA"/>
</dbReference>
<dbReference type="Proteomes" id="UP000286912">
    <property type="component" value="Unassembled WGS sequence"/>
</dbReference>
<dbReference type="Pfam" id="PF00924">
    <property type="entry name" value="MS_channel_2nd"/>
    <property type="match status" value="1"/>
</dbReference>
<evidence type="ECO:0000313" key="11">
    <source>
        <dbReference type="Proteomes" id="UP000286912"/>
    </source>
</evidence>
<dbReference type="Gene3D" id="2.30.30.60">
    <property type="match status" value="1"/>
</dbReference>
<comment type="similarity">
    <text evidence="2 7">Belongs to the MscS (TC 1.A.23) family.</text>
</comment>
<evidence type="ECO:0000256" key="1">
    <source>
        <dbReference type="ARBA" id="ARBA00004651"/>
    </source>
</evidence>
<keyword evidence="6 7" id="KW-0472">Membrane</keyword>
<dbReference type="RefSeq" id="WP_126981412.1">
    <property type="nucleotide sequence ID" value="NZ_RZHD01000002.1"/>
</dbReference>
<dbReference type="InterPro" id="IPR049142">
    <property type="entry name" value="MS_channel_1st"/>
</dbReference>
<gene>
    <name evidence="10" type="ORF">ELY37_01140</name>
</gene>
<keyword evidence="7" id="KW-0813">Transport</keyword>
<comment type="subunit">
    <text evidence="7">Homoheptamer.</text>
</comment>
<evidence type="ECO:0000256" key="3">
    <source>
        <dbReference type="ARBA" id="ARBA00022475"/>
    </source>
</evidence>
<dbReference type="AlphaFoldDB" id="A0A3S0Z197"/>
<evidence type="ECO:0000259" key="9">
    <source>
        <dbReference type="PROSITE" id="PS50914"/>
    </source>
</evidence>
<reference evidence="10 11" key="1">
    <citation type="submission" date="2018-12" db="EMBL/GenBank/DDBJ databases">
        <title>three novel Halomonas strain isolated from plants.</title>
        <authorList>
            <person name="Sun C."/>
        </authorList>
    </citation>
    <scope>NUCLEOTIDE SEQUENCE [LARGE SCALE GENOMIC DNA]</scope>
    <source>
        <strain evidence="10 11">RC</strain>
    </source>
</reference>
<feature type="transmembrane region" description="Helical" evidence="7">
    <location>
        <begin position="151"/>
        <end position="170"/>
    </location>
</feature>
<comment type="caution">
    <text evidence="10">The sequence shown here is derived from an EMBL/GenBank/DDBJ whole genome shotgun (WGS) entry which is preliminary data.</text>
</comment>
<sequence length="503" mass="54552">MAASFTLLIARKALRACGQLLLLLGMLLGVSVHAEESAPLPANPGGVAPDNAQIETTPSPLKDEEIRQRISGIFSEIDGLGAVEVSVTQGVVTLAGETANDRKAQQAVGLANRLTDVVTVGDQIERTLDVQDNVATAYQGLRARGQNLLRALPLLLVGFVIFGLVAWFGAWLSNRKNLWQRLTPNSFVAELLAQTIKVIFIILGLIMALSLIGAETVIGTLLGGAGVIGIAIGFAVKDTIENYIASLMLSIRQPFQARDHVVINDREGIVVRLTSRATILMTLEGNQLRIPNADVFKGIILNYTQNPERRFNFELGVDANDDPLAAIKVALDALQALEFVLNEPKAVGVIKNVGDSNIVLEFLGWVDQSTTDFGKARSIAIRETKHALENQGFSLPEPIYRLSFNPELEHALAHFQGDSAGSLNPDVALTPATPDSQTAIRPNTIDGRDKQQAKARAKQILRGHEADEVLDARPDERLMKKVEQEIAENSNETDLLNKNSPRE</sequence>
<keyword evidence="8" id="KW-0732">Signal</keyword>
<evidence type="ECO:0000313" key="10">
    <source>
        <dbReference type="EMBL" id="RUR49340.1"/>
    </source>
</evidence>
<comment type="function">
    <text evidence="7">Mechanosensitive channel that participates in the regulation of osmotic pressure changes within the cell, opening in response to stretch forces in the membrane lipid bilayer, without the need for other proteins. Contributes to normal resistance to hypoosmotic shock. Forms an ion channel of 1.0 nanosiemens conductance with a slight preference for anions.</text>
</comment>